<dbReference type="GO" id="GO:0022857">
    <property type="term" value="F:transmembrane transporter activity"/>
    <property type="evidence" value="ECO:0007669"/>
    <property type="project" value="UniProtKB-ARBA"/>
</dbReference>
<sequence length="215" mass="24500">MSRKILLQLSNIGLNNPSLKNKLLEKVSFNLVTGERLALIGPSGSGKTTLLRLINRLQEPTTGTIFFCSRPLKKIPITYLRQQIVLVPQETKLLGMNVHEALCYALKIQNISKTEITQRLEEWKSRLFIPDKWLERNELELSLGQRQIIGIARGLIMKPKLLLLDEPTSALDDLKANQITDLLINITQYTQTSIIMVNHNLEIIKGFSKYILKLD</sequence>
<comment type="caution">
    <text evidence="9">The sequence shown here is derived from an EMBL/GenBank/DDBJ whole genome shotgun (WGS) entry which is preliminary data.</text>
</comment>
<evidence type="ECO:0000256" key="1">
    <source>
        <dbReference type="ARBA" id="ARBA00022448"/>
    </source>
</evidence>
<dbReference type="SUPFAM" id="SSF52540">
    <property type="entry name" value="P-loop containing nucleoside triphosphate hydrolases"/>
    <property type="match status" value="1"/>
</dbReference>
<evidence type="ECO:0000256" key="2">
    <source>
        <dbReference type="ARBA" id="ARBA00022475"/>
    </source>
</evidence>
<dbReference type="GO" id="GO:0006865">
    <property type="term" value="P:amino acid transport"/>
    <property type="evidence" value="ECO:0007669"/>
    <property type="project" value="UniProtKB-KW"/>
</dbReference>
<evidence type="ECO:0000256" key="3">
    <source>
        <dbReference type="ARBA" id="ARBA00022741"/>
    </source>
</evidence>
<reference evidence="9 10" key="1">
    <citation type="submission" date="2014-08" db="EMBL/GenBank/DDBJ databases">
        <title>Comparative genomics reveals surprising divergence of two closely related strains of uncultivated UCYN-A cyanobacteria.</title>
        <authorList>
            <person name="Bombar D."/>
            <person name="Heller P."/>
            <person name="Sanchez-Baracaldo P."/>
            <person name="Carter B.J."/>
            <person name="Zert J.P."/>
        </authorList>
    </citation>
    <scope>NUCLEOTIDE SEQUENCE [LARGE SCALE GENOMIC DNA]</scope>
</reference>
<dbReference type="InterPro" id="IPR015856">
    <property type="entry name" value="ABC_transpr_CbiO/EcfA_su"/>
</dbReference>
<dbReference type="PANTHER" id="PTHR43166">
    <property type="entry name" value="AMINO ACID IMPORT ATP-BINDING PROTEIN"/>
    <property type="match status" value="1"/>
</dbReference>
<dbReference type="InterPro" id="IPR050086">
    <property type="entry name" value="MetN_ABC_transporter-like"/>
</dbReference>
<organism evidence="9 10">
    <name type="scientific">Candidatus Atelocyanobacterium thalassa isolate SIO64986</name>
    <dbReference type="NCBI Taxonomy" id="1527444"/>
    <lineage>
        <taxon>Bacteria</taxon>
        <taxon>Bacillati</taxon>
        <taxon>Cyanobacteriota</taxon>
        <taxon>Cyanophyceae</taxon>
        <taxon>Oscillatoriophycideae</taxon>
        <taxon>Chroococcales</taxon>
        <taxon>Aphanothecaceae</taxon>
        <taxon>Candidatus Atelocyanobacterium</taxon>
        <taxon>Candidatus Atelocyanobacterium thalassae</taxon>
    </lineage>
</organism>
<dbReference type="InterPro" id="IPR003593">
    <property type="entry name" value="AAA+_ATPase"/>
</dbReference>
<evidence type="ECO:0000259" key="8">
    <source>
        <dbReference type="PROSITE" id="PS50893"/>
    </source>
</evidence>
<accession>A0A086CI38</accession>
<dbReference type="Proteomes" id="UP000028922">
    <property type="component" value="Unassembled WGS sequence"/>
</dbReference>
<protein>
    <submittedName>
        <fullName evidence="9">ABC-type metal ion transport system, ATPase component</fullName>
    </submittedName>
</protein>
<dbReference type="InterPro" id="IPR027417">
    <property type="entry name" value="P-loop_NTPase"/>
</dbReference>
<evidence type="ECO:0000256" key="6">
    <source>
        <dbReference type="ARBA" id="ARBA00022970"/>
    </source>
</evidence>
<keyword evidence="4" id="KW-0067">ATP-binding</keyword>
<dbReference type="PROSITE" id="PS50893">
    <property type="entry name" value="ABC_TRANSPORTER_2"/>
    <property type="match status" value="1"/>
</dbReference>
<dbReference type="InterPro" id="IPR003439">
    <property type="entry name" value="ABC_transporter-like_ATP-bd"/>
</dbReference>
<dbReference type="AlphaFoldDB" id="A0A086CI38"/>
<keyword evidence="6" id="KW-0029">Amino-acid transport</keyword>
<gene>
    <name evidence="9" type="ORF">ucyna2_00231</name>
</gene>
<dbReference type="Gene3D" id="3.40.50.300">
    <property type="entry name" value="P-loop containing nucleotide triphosphate hydrolases"/>
    <property type="match status" value="1"/>
</dbReference>
<feature type="domain" description="ABC transporter" evidence="8">
    <location>
        <begin position="7"/>
        <end position="215"/>
    </location>
</feature>
<evidence type="ECO:0000256" key="4">
    <source>
        <dbReference type="ARBA" id="ARBA00022840"/>
    </source>
</evidence>
<dbReference type="EMBL" id="JPSP01000002">
    <property type="protein sequence ID" value="KFF41852.1"/>
    <property type="molecule type" value="Genomic_DNA"/>
</dbReference>
<keyword evidence="2" id="KW-1003">Cell membrane</keyword>
<dbReference type="STRING" id="1527444.ucyna2_00231"/>
<dbReference type="Pfam" id="PF00005">
    <property type="entry name" value="ABC_tran"/>
    <property type="match status" value="1"/>
</dbReference>
<evidence type="ECO:0000313" key="10">
    <source>
        <dbReference type="Proteomes" id="UP000028922"/>
    </source>
</evidence>
<keyword evidence="1" id="KW-0813">Transport</keyword>
<evidence type="ECO:0000256" key="5">
    <source>
        <dbReference type="ARBA" id="ARBA00022967"/>
    </source>
</evidence>
<proteinExistence type="predicted"/>
<dbReference type="eggNOG" id="COG1124">
    <property type="taxonomic scope" value="Bacteria"/>
</dbReference>
<dbReference type="GO" id="GO:0005524">
    <property type="term" value="F:ATP binding"/>
    <property type="evidence" value="ECO:0007669"/>
    <property type="project" value="UniProtKB-KW"/>
</dbReference>
<evidence type="ECO:0000256" key="7">
    <source>
        <dbReference type="ARBA" id="ARBA00023136"/>
    </source>
</evidence>
<evidence type="ECO:0000313" key="9">
    <source>
        <dbReference type="EMBL" id="KFF41852.1"/>
    </source>
</evidence>
<dbReference type="SMART" id="SM00382">
    <property type="entry name" value="AAA"/>
    <property type="match status" value="1"/>
</dbReference>
<dbReference type="PANTHER" id="PTHR43166:SF30">
    <property type="entry name" value="METHIONINE IMPORT ATP-BINDING PROTEIN METN"/>
    <property type="match status" value="1"/>
</dbReference>
<dbReference type="GO" id="GO:0016020">
    <property type="term" value="C:membrane"/>
    <property type="evidence" value="ECO:0007669"/>
    <property type="project" value="InterPro"/>
</dbReference>
<keyword evidence="7" id="KW-0472">Membrane</keyword>
<dbReference type="GO" id="GO:0016887">
    <property type="term" value="F:ATP hydrolysis activity"/>
    <property type="evidence" value="ECO:0007669"/>
    <property type="project" value="InterPro"/>
</dbReference>
<name>A0A086CI38_9CHRO</name>
<keyword evidence="5" id="KW-1278">Translocase</keyword>
<keyword evidence="3" id="KW-0547">Nucleotide-binding</keyword>
<dbReference type="CDD" id="cd03225">
    <property type="entry name" value="ABC_cobalt_CbiO_domain1"/>
    <property type="match status" value="1"/>
</dbReference>